<name>A0A9W8UFN9_9HYPO</name>
<accession>A0A9W8UFN9</accession>
<dbReference type="AlphaFoldDB" id="A0A9W8UFN9"/>
<protein>
    <submittedName>
        <fullName evidence="1">Uncharacterized protein</fullName>
    </submittedName>
</protein>
<sequence>MYFTNDMLTTEQKNGRYMVDIGTYRRFHKLSNIDDMTIGLAEEYLASTDAMSDSPPTDSFTLLLPPTTYGFGFHDKKWQYAADVVWDEHIFNMTMLSQTVKDRLKALELKTKRSRDVKASRGQGKVIELHSGPRIGRMMAAEALAESIRKPLYRLALHEVGVEPEQVENSIQEAFYLGGLWKAGMFAIPQTPTLCSANDFK</sequence>
<organism evidence="1 2">
    <name type="scientific">Fusarium irregulare</name>
    <dbReference type="NCBI Taxonomy" id="2494466"/>
    <lineage>
        <taxon>Eukaryota</taxon>
        <taxon>Fungi</taxon>
        <taxon>Dikarya</taxon>
        <taxon>Ascomycota</taxon>
        <taxon>Pezizomycotina</taxon>
        <taxon>Sordariomycetes</taxon>
        <taxon>Hypocreomycetidae</taxon>
        <taxon>Hypocreales</taxon>
        <taxon>Nectriaceae</taxon>
        <taxon>Fusarium</taxon>
        <taxon>Fusarium incarnatum-equiseti species complex</taxon>
    </lineage>
</organism>
<gene>
    <name evidence="1" type="ORF">NW766_001744</name>
</gene>
<reference evidence="1" key="1">
    <citation type="submission" date="2022-10" db="EMBL/GenBank/DDBJ databases">
        <title>Fusarium specimens isolated from Avocado Roots.</title>
        <authorList>
            <person name="Stajich J."/>
            <person name="Roper C."/>
            <person name="Heimlech-Rivalta G."/>
        </authorList>
    </citation>
    <scope>NUCLEOTIDE SEQUENCE</scope>
    <source>
        <strain evidence="1">CF00143</strain>
    </source>
</reference>
<evidence type="ECO:0000313" key="1">
    <source>
        <dbReference type="EMBL" id="KAJ4022697.1"/>
    </source>
</evidence>
<evidence type="ECO:0000313" key="2">
    <source>
        <dbReference type="Proteomes" id="UP001152130"/>
    </source>
</evidence>
<dbReference type="EMBL" id="JAPDHF010000002">
    <property type="protein sequence ID" value="KAJ4022697.1"/>
    <property type="molecule type" value="Genomic_DNA"/>
</dbReference>
<dbReference type="PANTHER" id="PTHR46411:SF2">
    <property type="entry name" value="AAA+ ATPASE DOMAIN-CONTAINING PROTEIN"/>
    <property type="match status" value="1"/>
</dbReference>
<dbReference type="Proteomes" id="UP001152130">
    <property type="component" value="Unassembled WGS sequence"/>
</dbReference>
<dbReference type="PANTHER" id="PTHR46411">
    <property type="entry name" value="FAMILY ATPASE, PUTATIVE-RELATED"/>
    <property type="match status" value="1"/>
</dbReference>
<keyword evidence="2" id="KW-1185">Reference proteome</keyword>
<proteinExistence type="predicted"/>
<comment type="caution">
    <text evidence="1">The sequence shown here is derived from an EMBL/GenBank/DDBJ whole genome shotgun (WGS) entry which is preliminary data.</text>
</comment>